<dbReference type="InterPro" id="IPR045851">
    <property type="entry name" value="AMP-bd_C_sf"/>
</dbReference>
<evidence type="ECO:0000313" key="5">
    <source>
        <dbReference type="EMBL" id="KAF2655198.1"/>
    </source>
</evidence>
<dbReference type="GO" id="GO:0031956">
    <property type="term" value="F:medium-chain fatty acid-CoA ligase activity"/>
    <property type="evidence" value="ECO:0007669"/>
    <property type="project" value="TreeGrafter"/>
</dbReference>
<protein>
    <submittedName>
        <fullName evidence="5">Acetyl-CoA synthetase-like protein</fullName>
    </submittedName>
</protein>
<organism evidence="5 6">
    <name type="scientific">Lophiostoma macrostomum CBS 122681</name>
    <dbReference type="NCBI Taxonomy" id="1314788"/>
    <lineage>
        <taxon>Eukaryota</taxon>
        <taxon>Fungi</taxon>
        <taxon>Dikarya</taxon>
        <taxon>Ascomycota</taxon>
        <taxon>Pezizomycotina</taxon>
        <taxon>Dothideomycetes</taxon>
        <taxon>Pleosporomycetidae</taxon>
        <taxon>Pleosporales</taxon>
        <taxon>Lophiostomataceae</taxon>
        <taxon>Lophiostoma</taxon>
    </lineage>
</organism>
<dbReference type="InterPro" id="IPR025110">
    <property type="entry name" value="AMP-bd_C"/>
</dbReference>
<proteinExistence type="inferred from homology"/>
<dbReference type="PANTHER" id="PTHR43201:SF6">
    <property type="entry name" value="ACYL COA SYNTHETASE (EUROFUNG)"/>
    <property type="match status" value="1"/>
</dbReference>
<dbReference type="InterPro" id="IPR020845">
    <property type="entry name" value="AMP-binding_CS"/>
</dbReference>
<comment type="pathway">
    <text evidence="1">Siderophore biosynthesis.</text>
</comment>
<name>A0A6A6T8L7_9PLEO</name>
<dbReference type="Gene3D" id="3.30.300.30">
    <property type="match status" value="1"/>
</dbReference>
<dbReference type="SUPFAM" id="SSF56801">
    <property type="entry name" value="Acetyl-CoA synthetase-like"/>
    <property type="match status" value="1"/>
</dbReference>
<accession>A0A6A6T8L7</accession>
<dbReference type="AlphaFoldDB" id="A0A6A6T8L7"/>
<comment type="similarity">
    <text evidence="2">Belongs to the ATP-dependent AMP-binding enzyme family.</text>
</comment>
<feature type="domain" description="AMP-binding enzyme C-terminal" evidence="4">
    <location>
        <begin position="502"/>
        <end position="583"/>
    </location>
</feature>
<evidence type="ECO:0000256" key="2">
    <source>
        <dbReference type="ARBA" id="ARBA00006432"/>
    </source>
</evidence>
<evidence type="ECO:0000259" key="3">
    <source>
        <dbReference type="Pfam" id="PF00501"/>
    </source>
</evidence>
<dbReference type="FunFam" id="3.40.50.12780:FF:000003">
    <property type="entry name" value="Long-chain-fatty-acid--CoA ligase FadD"/>
    <property type="match status" value="1"/>
</dbReference>
<reference evidence="5" key="1">
    <citation type="journal article" date="2020" name="Stud. Mycol.">
        <title>101 Dothideomycetes genomes: a test case for predicting lifestyles and emergence of pathogens.</title>
        <authorList>
            <person name="Haridas S."/>
            <person name="Albert R."/>
            <person name="Binder M."/>
            <person name="Bloem J."/>
            <person name="Labutti K."/>
            <person name="Salamov A."/>
            <person name="Andreopoulos B."/>
            <person name="Baker S."/>
            <person name="Barry K."/>
            <person name="Bills G."/>
            <person name="Bluhm B."/>
            <person name="Cannon C."/>
            <person name="Castanera R."/>
            <person name="Culley D."/>
            <person name="Daum C."/>
            <person name="Ezra D."/>
            <person name="Gonzalez J."/>
            <person name="Henrissat B."/>
            <person name="Kuo A."/>
            <person name="Liang C."/>
            <person name="Lipzen A."/>
            <person name="Lutzoni F."/>
            <person name="Magnuson J."/>
            <person name="Mondo S."/>
            <person name="Nolan M."/>
            <person name="Ohm R."/>
            <person name="Pangilinan J."/>
            <person name="Park H.-J."/>
            <person name="Ramirez L."/>
            <person name="Alfaro M."/>
            <person name="Sun H."/>
            <person name="Tritt A."/>
            <person name="Yoshinaga Y."/>
            <person name="Zwiers L.-H."/>
            <person name="Turgeon B."/>
            <person name="Goodwin S."/>
            <person name="Spatafora J."/>
            <person name="Crous P."/>
            <person name="Grigoriev I."/>
        </authorList>
    </citation>
    <scope>NUCLEOTIDE SEQUENCE</scope>
    <source>
        <strain evidence="5">CBS 122681</strain>
    </source>
</reference>
<keyword evidence="6" id="KW-1185">Reference proteome</keyword>
<dbReference type="Pfam" id="PF13193">
    <property type="entry name" value="AMP-binding_C"/>
    <property type="match status" value="1"/>
</dbReference>
<dbReference type="EMBL" id="MU004352">
    <property type="protein sequence ID" value="KAF2655198.1"/>
    <property type="molecule type" value="Genomic_DNA"/>
</dbReference>
<dbReference type="InterPro" id="IPR042099">
    <property type="entry name" value="ANL_N_sf"/>
</dbReference>
<evidence type="ECO:0000256" key="1">
    <source>
        <dbReference type="ARBA" id="ARBA00004924"/>
    </source>
</evidence>
<dbReference type="Proteomes" id="UP000799324">
    <property type="component" value="Unassembled WGS sequence"/>
</dbReference>
<feature type="domain" description="AMP-dependent synthetase/ligase" evidence="3">
    <location>
        <begin position="55"/>
        <end position="434"/>
    </location>
</feature>
<sequence>MAELYDQSRNDALQRLNQTLLQIDPYILPPYPNLSIVTGSLDPPLSTLTLSRVLAQQAQIYPDHECLVIPWTEARWTYKHLWEESNLLARALLKHGIRPRDRIGVMAGNCESYVAVFFACARIGAVCVTLNNTYTPREVENALNHAKCRLLFTTPRIGHFDNIPFLDRLQRSDAETAIPELETTCILRGEVPGFIQYEEMLDKGHAIPEQILDIFDSMISPHDVINLQFTSGSTGNPKAAMLTHHNLVNNSRFIGDRMSLTPSDTLCCPPPLFHCFGLTLGLLATLTHGSKVVYPAESFDPVATMHAISDERCTALHGVPAMFESILSLERPKGWKSELRTGIVAGSPVPKWLMERMVVELGMREFTSSYGLTEASPTVFNAHTHDSLYARLHTVGTVLPHAKVKIVDHDDEVVPIGVRGELCVAGYQICRGYWENEDKTNEVIVKDRQGEKWLHTGDEAVLDVDGYCTITGRFKDIIIRGECFSQSSMTVNIGGENIYPLEIEERLVEHPAISRAIVVGVSHPRYVEVPAAFLLRKEGAERPGLEEVKKWVRKVLGRHKAPVHVLWLGEDCDADVPLTGSGKIKKFVMKDTAESLLANDR</sequence>
<dbReference type="InterPro" id="IPR000873">
    <property type="entry name" value="AMP-dep_synth/lig_dom"/>
</dbReference>
<dbReference type="GO" id="GO:0006631">
    <property type="term" value="P:fatty acid metabolic process"/>
    <property type="evidence" value="ECO:0007669"/>
    <property type="project" value="TreeGrafter"/>
</dbReference>
<evidence type="ECO:0000259" key="4">
    <source>
        <dbReference type="Pfam" id="PF13193"/>
    </source>
</evidence>
<dbReference type="Gene3D" id="3.40.50.12780">
    <property type="entry name" value="N-terminal domain of ligase-like"/>
    <property type="match status" value="1"/>
</dbReference>
<dbReference type="PANTHER" id="PTHR43201">
    <property type="entry name" value="ACYL-COA SYNTHETASE"/>
    <property type="match status" value="1"/>
</dbReference>
<gene>
    <name evidence="5" type="ORF">K491DRAFT_599329</name>
</gene>
<evidence type="ECO:0000313" key="6">
    <source>
        <dbReference type="Proteomes" id="UP000799324"/>
    </source>
</evidence>
<dbReference type="PROSITE" id="PS00455">
    <property type="entry name" value="AMP_BINDING"/>
    <property type="match status" value="1"/>
</dbReference>
<dbReference type="OrthoDB" id="10253115at2759"/>
<dbReference type="Pfam" id="PF00501">
    <property type="entry name" value="AMP-binding"/>
    <property type="match status" value="1"/>
</dbReference>